<evidence type="ECO:0000313" key="3">
    <source>
        <dbReference type="EMBL" id="KAL0978539.1"/>
    </source>
</evidence>
<dbReference type="Gene3D" id="1.20.120.1240">
    <property type="entry name" value="Dynamin, middle domain"/>
    <property type="match status" value="1"/>
</dbReference>
<evidence type="ECO:0000313" key="4">
    <source>
        <dbReference type="Proteomes" id="UP001557470"/>
    </source>
</evidence>
<comment type="caution">
    <text evidence="3">The sequence shown here is derived from an EMBL/GenBank/DDBJ whole genome shotgun (WGS) entry which is preliminary data.</text>
</comment>
<protein>
    <recommendedName>
        <fullName evidence="2">GED domain-containing protein</fullName>
    </recommendedName>
</protein>
<dbReference type="InterPro" id="IPR003130">
    <property type="entry name" value="GED"/>
</dbReference>
<dbReference type="PANTHER" id="PTHR11566">
    <property type="entry name" value="DYNAMIN"/>
    <property type="match status" value="1"/>
</dbReference>
<dbReference type="Proteomes" id="UP001557470">
    <property type="component" value="Unassembled WGS sequence"/>
</dbReference>
<dbReference type="Pfam" id="PF01031">
    <property type="entry name" value="Dynamin_M"/>
    <property type="match status" value="1"/>
</dbReference>
<dbReference type="AlphaFoldDB" id="A0ABD0WNV7"/>
<proteinExistence type="predicted"/>
<dbReference type="PANTHER" id="PTHR11566:SF225">
    <property type="entry name" value="INTERFERON-INDUCED GTP-BINDING PROTEIN MX-RELATED"/>
    <property type="match status" value="1"/>
</dbReference>
<dbReference type="InterPro" id="IPR020850">
    <property type="entry name" value="GED_dom"/>
</dbReference>
<sequence>MVKDQIKQLEEPAIKKLKDISDAVRKVLIQLAQSSFIGYPNLVKLAKTKIEAIKQVNESAAESMLRTQFKMELIVYTQDSTYSHSLNEMKKEDEESQEEIEPQRSILFSTDNNATLQEMMLHLKSYYSIASQRLADQIPLVIRYMLLQESAAQLQREMLQMLQDKENVEQLLKEDCDIGHKRAGLQNKLKRLMMARSYLVEF</sequence>
<dbReference type="InterPro" id="IPR022812">
    <property type="entry name" value="Dynamin"/>
</dbReference>
<dbReference type="Pfam" id="PF02212">
    <property type="entry name" value="GED"/>
    <property type="match status" value="1"/>
</dbReference>
<evidence type="ECO:0000256" key="1">
    <source>
        <dbReference type="SAM" id="Coils"/>
    </source>
</evidence>
<organism evidence="3 4">
    <name type="scientific">Umbra pygmaea</name>
    <name type="common">Eastern mudminnow</name>
    <dbReference type="NCBI Taxonomy" id="75934"/>
    <lineage>
        <taxon>Eukaryota</taxon>
        <taxon>Metazoa</taxon>
        <taxon>Chordata</taxon>
        <taxon>Craniata</taxon>
        <taxon>Vertebrata</taxon>
        <taxon>Euteleostomi</taxon>
        <taxon>Actinopterygii</taxon>
        <taxon>Neopterygii</taxon>
        <taxon>Teleostei</taxon>
        <taxon>Protacanthopterygii</taxon>
        <taxon>Esociformes</taxon>
        <taxon>Umbridae</taxon>
        <taxon>Umbra</taxon>
    </lineage>
</organism>
<name>A0ABD0WNV7_UMBPY</name>
<feature type="coiled-coil region" evidence="1">
    <location>
        <begin position="144"/>
        <end position="174"/>
    </location>
</feature>
<dbReference type="EMBL" id="JAGEUA010000005">
    <property type="protein sequence ID" value="KAL0978539.1"/>
    <property type="molecule type" value="Genomic_DNA"/>
</dbReference>
<evidence type="ECO:0000259" key="2">
    <source>
        <dbReference type="PROSITE" id="PS51388"/>
    </source>
</evidence>
<accession>A0ABD0WNV7</accession>
<dbReference type="InterPro" id="IPR000375">
    <property type="entry name" value="Dynamin_stalk"/>
</dbReference>
<feature type="domain" description="GED" evidence="2">
    <location>
        <begin position="116"/>
        <end position="202"/>
    </location>
</feature>
<dbReference type="PROSITE" id="PS51388">
    <property type="entry name" value="GED"/>
    <property type="match status" value="1"/>
</dbReference>
<keyword evidence="1" id="KW-0175">Coiled coil</keyword>
<dbReference type="SMART" id="SM00302">
    <property type="entry name" value="GED"/>
    <property type="match status" value="1"/>
</dbReference>
<gene>
    <name evidence="3" type="ORF">UPYG_G00171860</name>
</gene>
<reference evidence="3 4" key="1">
    <citation type="submission" date="2024-06" db="EMBL/GenBank/DDBJ databases">
        <authorList>
            <person name="Pan Q."/>
            <person name="Wen M."/>
            <person name="Jouanno E."/>
            <person name="Zahm M."/>
            <person name="Klopp C."/>
            <person name="Cabau C."/>
            <person name="Louis A."/>
            <person name="Berthelot C."/>
            <person name="Parey E."/>
            <person name="Roest Crollius H."/>
            <person name="Montfort J."/>
            <person name="Robinson-Rechavi M."/>
            <person name="Bouchez O."/>
            <person name="Lampietro C."/>
            <person name="Lopez Roques C."/>
            <person name="Donnadieu C."/>
            <person name="Postlethwait J."/>
            <person name="Bobe J."/>
            <person name="Verreycken H."/>
            <person name="Guiguen Y."/>
        </authorList>
    </citation>
    <scope>NUCLEOTIDE SEQUENCE [LARGE SCALE GENOMIC DNA]</scope>
    <source>
        <strain evidence="3">Up_M1</strain>
        <tissue evidence="3">Testis</tissue>
    </source>
</reference>
<keyword evidence="4" id="KW-1185">Reference proteome</keyword>